<dbReference type="AlphaFoldDB" id="A0AB40BTY5"/>
<feature type="compositionally biased region" description="Basic and acidic residues" evidence="4">
    <location>
        <begin position="591"/>
        <end position="600"/>
    </location>
</feature>
<feature type="coiled-coil region" evidence="3">
    <location>
        <begin position="231"/>
        <end position="258"/>
    </location>
</feature>
<dbReference type="InterPro" id="IPR008545">
    <property type="entry name" value="Web"/>
</dbReference>
<reference evidence="6" key="1">
    <citation type="submission" date="2025-08" db="UniProtKB">
        <authorList>
            <consortium name="RefSeq"/>
        </authorList>
    </citation>
    <scope>IDENTIFICATION</scope>
</reference>
<keyword evidence="2 3" id="KW-0175">Coiled coil</keyword>
<organism evidence="5 6">
    <name type="scientific">Dioscorea cayennensis subsp. rotundata</name>
    <name type="common">White Guinea yam</name>
    <name type="synonym">Dioscorea rotundata</name>
    <dbReference type="NCBI Taxonomy" id="55577"/>
    <lineage>
        <taxon>Eukaryota</taxon>
        <taxon>Viridiplantae</taxon>
        <taxon>Streptophyta</taxon>
        <taxon>Embryophyta</taxon>
        <taxon>Tracheophyta</taxon>
        <taxon>Spermatophyta</taxon>
        <taxon>Magnoliopsida</taxon>
        <taxon>Liliopsida</taxon>
        <taxon>Dioscoreales</taxon>
        <taxon>Dioscoreaceae</taxon>
        <taxon>Dioscorea</taxon>
    </lineage>
</organism>
<feature type="coiled-coil region" evidence="3">
    <location>
        <begin position="58"/>
        <end position="170"/>
    </location>
</feature>
<dbReference type="Pfam" id="PF05701">
    <property type="entry name" value="WEMBL"/>
    <property type="match status" value="1"/>
</dbReference>
<feature type="coiled-coil region" evidence="3">
    <location>
        <begin position="507"/>
        <end position="558"/>
    </location>
</feature>
<dbReference type="PANTHER" id="PTHR32054:SF3">
    <property type="entry name" value="HEAVY CHAIN, PUTATIVE, EXPRESSED-RELATED"/>
    <property type="match status" value="1"/>
</dbReference>
<proteinExistence type="inferred from homology"/>
<feature type="coiled-coil region" evidence="3">
    <location>
        <begin position="296"/>
        <end position="344"/>
    </location>
</feature>
<sequence length="640" mass="71130">MAIKAPQKAFDVRKEVGEIDTSAPFQSVRAAVNLFGEVAFSAARTFSPKTKPLLAERSLGSETELQLAQNELNKYKERLRKSETTRGQALTELDLTKRTVEDLNQKLNSINKSKELTKTQTKQLKEVGSGNHNGKNDAWKHELDNMTKQYAVAIAELDVAKQELSRIKKDFDASLEAKVAAIQQEVEAKELSDVNKDKASQFSCEIAATQESLKRAKLALLQTQQDESKVLSEKNGSRQSYRHKLEETEKKLSALKKEFDPQVYLNLRTRLNEEHAEIGAVQRQIKHAKDSELESVTNVTKELDDAKGVLKRVAEEDLSLRNLVDSLKLELEAVKKEHAEVKEKDAETESIAAELHAKLHYGKLELEAATIMQSKASSAHDDLMATLKQLSTESENARMEAEEFTSNVSELRSEADTSRALLNEMEKKLEVALKDAEAAKEAEAKAANQIKILSDKANVARSSTSESGSSISISREEYNSLSQKVEACEKVAEMKVAAAMAQVEAIRASENSAIKKLEAARKKMEEIELATGEALRRAEMAEAAKKMVQGELRRWREKEQKAADTASIILVETPMPAGPSSSRKKTQRAKSMGDAKEIQTTEKNSMPKKKLIPSFSSLLGRKKGQVDNEFASYLPGEKQE</sequence>
<dbReference type="GO" id="GO:0005829">
    <property type="term" value="C:cytosol"/>
    <property type="evidence" value="ECO:0007669"/>
    <property type="project" value="TreeGrafter"/>
</dbReference>
<evidence type="ECO:0000313" key="6">
    <source>
        <dbReference type="RefSeq" id="XP_039130325.1"/>
    </source>
</evidence>
<dbReference type="GO" id="GO:0009903">
    <property type="term" value="P:chloroplast avoidance movement"/>
    <property type="evidence" value="ECO:0007669"/>
    <property type="project" value="TreeGrafter"/>
</dbReference>
<comment type="similarity">
    <text evidence="1">Belongs to the WEB family.</text>
</comment>
<evidence type="ECO:0000256" key="1">
    <source>
        <dbReference type="ARBA" id="ARBA00005485"/>
    </source>
</evidence>
<feature type="region of interest" description="Disordered" evidence="4">
    <location>
        <begin position="562"/>
        <end position="618"/>
    </location>
</feature>
<dbReference type="Proteomes" id="UP001515500">
    <property type="component" value="Chromosome 8"/>
</dbReference>
<feature type="coiled-coil region" evidence="3">
    <location>
        <begin position="380"/>
        <end position="456"/>
    </location>
</feature>
<keyword evidence="5" id="KW-1185">Reference proteome</keyword>
<dbReference type="PANTHER" id="PTHR32054">
    <property type="entry name" value="HEAVY CHAIN, PUTATIVE, EXPRESSED-RELATED-RELATED"/>
    <property type="match status" value="1"/>
</dbReference>
<gene>
    <name evidence="6" type="primary">LOC120266730</name>
</gene>
<accession>A0AB40BTY5</accession>
<evidence type="ECO:0000256" key="4">
    <source>
        <dbReference type="SAM" id="MobiDB-lite"/>
    </source>
</evidence>
<evidence type="ECO:0000313" key="5">
    <source>
        <dbReference type="Proteomes" id="UP001515500"/>
    </source>
</evidence>
<dbReference type="RefSeq" id="XP_039130325.1">
    <property type="nucleotide sequence ID" value="XM_039274391.1"/>
</dbReference>
<dbReference type="GO" id="GO:0009904">
    <property type="term" value="P:chloroplast accumulation movement"/>
    <property type="evidence" value="ECO:0007669"/>
    <property type="project" value="TreeGrafter"/>
</dbReference>
<evidence type="ECO:0000256" key="3">
    <source>
        <dbReference type="SAM" id="Coils"/>
    </source>
</evidence>
<protein>
    <submittedName>
        <fullName evidence="6">WEB family protein At5g55860-like</fullName>
    </submittedName>
</protein>
<evidence type="ECO:0000256" key="2">
    <source>
        <dbReference type="ARBA" id="ARBA00023054"/>
    </source>
</evidence>
<name>A0AB40BTY5_DIOCR</name>
<dbReference type="GeneID" id="120266730"/>